<name>A0ABN7AV82_9HEMI</name>
<evidence type="ECO:0000313" key="2">
    <source>
        <dbReference type="EMBL" id="BES95219.1"/>
    </source>
</evidence>
<proteinExistence type="predicted"/>
<protein>
    <submittedName>
        <fullName evidence="2">Uncharacterized protein</fullName>
    </submittedName>
</protein>
<feature type="compositionally biased region" description="Basic and acidic residues" evidence="1">
    <location>
        <begin position="117"/>
        <end position="131"/>
    </location>
</feature>
<organism evidence="2 3">
    <name type="scientific">Nesidiocoris tenuis</name>
    <dbReference type="NCBI Taxonomy" id="355587"/>
    <lineage>
        <taxon>Eukaryota</taxon>
        <taxon>Metazoa</taxon>
        <taxon>Ecdysozoa</taxon>
        <taxon>Arthropoda</taxon>
        <taxon>Hexapoda</taxon>
        <taxon>Insecta</taxon>
        <taxon>Pterygota</taxon>
        <taxon>Neoptera</taxon>
        <taxon>Paraneoptera</taxon>
        <taxon>Hemiptera</taxon>
        <taxon>Heteroptera</taxon>
        <taxon>Panheteroptera</taxon>
        <taxon>Cimicomorpha</taxon>
        <taxon>Miridae</taxon>
        <taxon>Dicyphina</taxon>
        <taxon>Nesidiocoris</taxon>
    </lineage>
</organism>
<accession>A0ABN7AV82</accession>
<evidence type="ECO:0000313" key="3">
    <source>
        <dbReference type="Proteomes" id="UP001307889"/>
    </source>
</evidence>
<feature type="compositionally biased region" description="Polar residues" evidence="1">
    <location>
        <begin position="95"/>
        <end position="110"/>
    </location>
</feature>
<dbReference type="Proteomes" id="UP001307889">
    <property type="component" value="Chromosome 6"/>
</dbReference>
<dbReference type="EMBL" id="AP028914">
    <property type="protein sequence ID" value="BES95219.1"/>
    <property type="molecule type" value="Genomic_DNA"/>
</dbReference>
<evidence type="ECO:0000256" key="1">
    <source>
        <dbReference type="SAM" id="MobiDB-lite"/>
    </source>
</evidence>
<gene>
    <name evidence="2" type="ORF">NTJ_08028</name>
</gene>
<feature type="compositionally biased region" description="Basic and acidic residues" evidence="1">
    <location>
        <begin position="69"/>
        <end position="88"/>
    </location>
</feature>
<sequence length="163" mass="18574">MGEWDDEIRATKLEHRHQCDDEIDVYDEGSKLLKCGLRKFRKHFEHCYPAFKKNESYSFYRSCDNKIPAQKDDKNSPEFIERHEKSFGDGRSGPVTRSSGENYENGTPQKLTEDDDPQKSTEDDTPPKLTEDPGVAASTKNPQKGGRSLETDGINDCRIMGII</sequence>
<reference evidence="2 3" key="1">
    <citation type="submission" date="2023-09" db="EMBL/GenBank/DDBJ databases">
        <title>Nesidiocoris tenuis whole genome shotgun sequence.</title>
        <authorList>
            <person name="Shibata T."/>
            <person name="Shimoda M."/>
            <person name="Kobayashi T."/>
            <person name="Uehara T."/>
        </authorList>
    </citation>
    <scope>NUCLEOTIDE SEQUENCE [LARGE SCALE GENOMIC DNA]</scope>
    <source>
        <strain evidence="2 3">Japan</strain>
    </source>
</reference>
<keyword evidence="3" id="KW-1185">Reference proteome</keyword>
<feature type="region of interest" description="Disordered" evidence="1">
    <location>
        <begin position="66"/>
        <end position="163"/>
    </location>
</feature>